<evidence type="ECO:0000313" key="3">
    <source>
        <dbReference type="Proteomes" id="UP000400924"/>
    </source>
</evidence>
<protein>
    <submittedName>
        <fullName evidence="2">Uncharacterized protein</fullName>
    </submittedName>
</protein>
<evidence type="ECO:0000256" key="1">
    <source>
        <dbReference type="SAM" id="MobiDB-lite"/>
    </source>
</evidence>
<accession>A0A5N8XK99</accession>
<gene>
    <name evidence="2" type="ORF">FNH08_20275</name>
</gene>
<dbReference type="AlphaFoldDB" id="A0A5N8XK99"/>
<sequence>MFGLGVTGNALSMTEPNKDTNKKTATKGTTTGAAARRTAEKATAPASRTAESAAAKSGDVASAAKAGAERSADAAQGAVQTAAKSVEAGRQAVVTASGHVATTARTAWTVVAQRKLVAAGVGAGLTALGAASYAAGRRSGRHTHGPLTRLTGGRI</sequence>
<dbReference type="EMBL" id="VJZC01000138">
    <property type="protein sequence ID" value="MPY59418.1"/>
    <property type="molecule type" value="Genomic_DNA"/>
</dbReference>
<evidence type="ECO:0000313" key="2">
    <source>
        <dbReference type="EMBL" id="MPY59418.1"/>
    </source>
</evidence>
<dbReference type="Proteomes" id="UP000400924">
    <property type="component" value="Unassembled WGS sequence"/>
</dbReference>
<comment type="caution">
    <text evidence="2">The sequence shown here is derived from an EMBL/GenBank/DDBJ whole genome shotgun (WGS) entry which is preliminary data.</text>
</comment>
<proteinExistence type="predicted"/>
<reference evidence="2 3" key="1">
    <citation type="submission" date="2019-07" db="EMBL/GenBank/DDBJ databases">
        <title>New species of Amycolatopsis and Streptomyces.</title>
        <authorList>
            <person name="Duangmal K."/>
            <person name="Teo W.F.A."/>
            <person name="Lipun K."/>
        </authorList>
    </citation>
    <scope>NUCLEOTIDE SEQUENCE [LARGE SCALE GENOMIC DNA]</scope>
    <source>
        <strain evidence="2 3">NBRC 106415</strain>
    </source>
</reference>
<keyword evidence="3" id="KW-1185">Reference proteome</keyword>
<name>A0A5N8XK99_9ACTN</name>
<organism evidence="2 3">
    <name type="scientific">Streptomyces spongiae</name>
    <dbReference type="NCBI Taxonomy" id="565072"/>
    <lineage>
        <taxon>Bacteria</taxon>
        <taxon>Bacillati</taxon>
        <taxon>Actinomycetota</taxon>
        <taxon>Actinomycetes</taxon>
        <taxon>Kitasatosporales</taxon>
        <taxon>Streptomycetaceae</taxon>
        <taxon>Streptomyces</taxon>
    </lineage>
</organism>
<feature type="region of interest" description="Disordered" evidence="1">
    <location>
        <begin position="1"/>
        <end position="77"/>
    </location>
</feature>
<feature type="compositionally biased region" description="Low complexity" evidence="1">
    <location>
        <begin position="26"/>
        <end position="66"/>
    </location>
</feature>